<evidence type="ECO:0000256" key="1">
    <source>
        <dbReference type="SAM" id="Phobius"/>
    </source>
</evidence>
<keyword evidence="1" id="KW-1133">Transmembrane helix</keyword>
<keyword evidence="1" id="KW-0472">Membrane</keyword>
<evidence type="ECO:0000313" key="3">
    <source>
        <dbReference type="Proteomes" id="UP001565927"/>
    </source>
</evidence>
<keyword evidence="1" id="KW-0812">Transmembrane</keyword>
<gene>
    <name evidence="2" type="ORF">AB2L27_02960</name>
</gene>
<keyword evidence="3" id="KW-1185">Reference proteome</keyword>
<feature type="transmembrane region" description="Helical" evidence="1">
    <location>
        <begin position="88"/>
        <end position="109"/>
    </location>
</feature>
<organism evidence="2 3">
    <name type="scientific">Kineococcus halophytocola</name>
    <dbReference type="NCBI Taxonomy" id="3234027"/>
    <lineage>
        <taxon>Bacteria</taxon>
        <taxon>Bacillati</taxon>
        <taxon>Actinomycetota</taxon>
        <taxon>Actinomycetes</taxon>
        <taxon>Kineosporiales</taxon>
        <taxon>Kineosporiaceae</taxon>
        <taxon>Kineococcus</taxon>
    </lineage>
</organism>
<proteinExistence type="predicted"/>
<evidence type="ECO:0000313" key="2">
    <source>
        <dbReference type="EMBL" id="MEZ0163724.1"/>
    </source>
</evidence>
<accession>A0ABV4GWP8</accession>
<dbReference type="Proteomes" id="UP001565927">
    <property type="component" value="Unassembled WGS sequence"/>
</dbReference>
<reference evidence="2 3" key="1">
    <citation type="submission" date="2024-07" db="EMBL/GenBank/DDBJ databases">
        <authorList>
            <person name="Thanompreechachai J."/>
            <person name="Duangmal K."/>
        </authorList>
    </citation>
    <scope>NUCLEOTIDE SEQUENCE [LARGE SCALE GENOMIC DNA]</scope>
    <source>
        <strain evidence="2 3">LSe6-4</strain>
    </source>
</reference>
<dbReference type="RefSeq" id="WP_370439982.1">
    <property type="nucleotide sequence ID" value="NZ_JBGFTU010000003.1"/>
</dbReference>
<feature type="transmembrane region" description="Helical" evidence="1">
    <location>
        <begin position="142"/>
        <end position="162"/>
    </location>
</feature>
<name>A0ABV4GWP8_9ACTN</name>
<protein>
    <submittedName>
        <fullName evidence="2">Uncharacterized protein</fullName>
    </submittedName>
</protein>
<sequence>MLEERPVPRGLLNGVVVGLVLMAVFTTAWSANTLGTWPGGPGAVITAVGVLVSAWFVLTAVRLARTRGRASTVATPEEERWRRRSGTAFGWVFTAEAVLVVAAANVLGAVGRPDLVLPAIALVVGLHFYPMARIFRRRVDTWLATALSAVGLAGLLALLLTGTDRDTVWGLVACGAALTTGAYGVYFTQVASDLLSRGRLSRDGGPAGG</sequence>
<feature type="transmembrane region" description="Helical" evidence="1">
    <location>
        <begin position="12"/>
        <end position="31"/>
    </location>
</feature>
<feature type="transmembrane region" description="Helical" evidence="1">
    <location>
        <begin position="115"/>
        <end position="135"/>
    </location>
</feature>
<comment type="caution">
    <text evidence="2">The sequence shown here is derived from an EMBL/GenBank/DDBJ whole genome shotgun (WGS) entry which is preliminary data.</text>
</comment>
<feature type="transmembrane region" description="Helical" evidence="1">
    <location>
        <begin position="168"/>
        <end position="187"/>
    </location>
</feature>
<feature type="transmembrane region" description="Helical" evidence="1">
    <location>
        <begin position="43"/>
        <end position="61"/>
    </location>
</feature>
<dbReference type="EMBL" id="JBGFTU010000003">
    <property type="protein sequence ID" value="MEZ0163724.1"/>
    <property type="molecule type" value="Genomic_DNA"/>
</dbReference>